<dbReference type="KEGG" id="kuy:FY550_06795"/>
<organism evidence="1 2">
    <name type="scientific">Kushneria phosphatilytica</name>
    <dbReference type="NCBI Taxonomy" id="657387"/>
    <lineage>
        <taxon>Bacteria</taxon>
        <taxon>Pseudomonadati</taxon>
        <taxon>Pseudomonadota</taxon>
        <taxon>Gammaproteobacteria</taxon>
        <taxon>Oceanospirillales</taxon>
        <taxon>Halomonadaceae</taxon>
        <taxon>Kushneria</taxon>
    </lineage>
</organism>
<evidence type="ECO:0000313" key="2">
    <source>
        <dbReference type="Proteomes" id="UP000322553"/>
    </source>
</evidence>
<dbReference type="SUPFAM" id="SSF143100">
    <property type="entry name" value="TTHA1013/TTHA0281-like"/>
    <property type="match status" value="1"/>
</dbReference>
<name>A0A5C0ZXG7_9GAMM</name>
<dbReference type="Proteomes" id="UP000322553">
    <property type="component" value="Chromosome"/>
</dbReference>
<gene>
    <name evidence="1" type="ORF">FY550_06795</name>
</gene>
<dbReference type="AlphaFoldDB" id="A0A5C0ZXG7"/>
<sequence>MYKYPIEIHHEANSVWATCRDLPEFHAAADTLSELMSESADGIVSALSIYVDQRRAIPKASSPLKNEHVVHLSALILAKIELWNTMIERDMRKADLVRTLNAKPVTVDRLIDFCHSSKLEHVENALLALGKRLSISVEPA</sequence>
<protein>
    <submittedName>
        <fullName evidence="1">Type II toxin-antitoxin system HicB family antitoxin</fullName>
    </submittedName>
</protein>
<accession>A0A5C0ZXG7</accession>
<dbReference type="OrthoDB" id="5772151at2"/>
<keyword evidence="2" id="KW-1185">Reference proteome</keyword>
<dbReference type="EMBL" id="CP043420">
    <property type="protein sequence ID" value="QEL10861.1"/>
    <property type="molecule type" value="Genomic_DNA"/>
</dbReference>
<dbReference type="Gene3D" id="3.30.160.250">
    <property type="match status" value="1"/>
</dbReference>
<evidence type="ECO:0000313" key="1">
    <source>
        <dbReference type="EMBL" id="QEL10861.1"/>
    </source>
</evidence>
<proteinExistence type="predicted"/>
<dbReference type="InterPro" id="IPR035069">
    <property type="entry name" value="TTHA1013/TTHA0281-like"/>
</dbReference>
<reference evidence="1 2" key="1">
    <citation type="submission" date="2019-08" db="EMBL/GenBank/DDBJ databases">
        <title>Complete genome sequence of Kushneria sp. YCWA18, a halophilic phosphate-solubilizing bacterium isolated from Daqiao saltern in China.</title>
        <authorList>
            <person name="Du G.-X."/>
            <person name="Qu L.-Y."/>
        </authorList>
    </citation>
    <scope>NUCLEOTIDE SEQUENCE [LARGE SCALE GENOMIC DNA]</scope>
    <source>
        <strain evidence="1 2">YCWA18</strain>
    </source>
</reference>
<dbReference type="RefSeq" id="WP_084387966.1">
    <property type="nucleotide sequence ID" value="NZ_CP043420.1"/>
</dbReference>